<keyword evidence="1" id="KW-1133">Transmembrane helix</keyword>
<feature type="transmembrane region" description="Helical" evidence="1">
    <location>
        <begin position="132"/>
        <end position="157"/>
    </location>
</feature>
<feature type="transmembrane region" description="Helical" evidence="1">
    <location>
        <begin position="64"/>
        <end position="86"/>
    </location>
</feature>
<dbReference type="Proteomes" id="UP001199916">
    <property type="component" value="Unassembled WGS sequence"/>
</dbReference>
<dbReference type="InterPro" id="IPR052372">
    <property type="entry name" value="YpjD/HemX"/>
</dbReference>
<feature type="transmembrane region" description="Helical" evidence="1">
    <location>
        <begin position="36"/>
        <end position="58"/>
    </location>
</feature>
<evidence type="ECO:0000259" key="2">
    <source>
        <dbReference type="Pfam" id="PF01578"/>
    </source>
</evidence>
<proteinExistence type="predicted"/>
<keyword evidence="4" id="KW-1185">Reference proteome</keyword>
<gene>
    <name evidence="3" type="primary">ccsA</name>
    <name evidence="3" type="ORF">LQV63_12990</name>
</gene>
<keyword evidence="1" id="KW-0472">Membrane</keyword>
<dbReference type="PANTHER" id="PTHR38034">
    <property type="entry name" value="INNER MEMBRANE PROTEIN YPJD"/>
    <property type="match status" value="1"/>
</dbReference>
<keyword evidence="1" id="KW-0812">Transmembrane</keyword>
<comment type="caution">
    <text evidence="3">The sequence shown here is derived from an EMBL/GenBank/DDBJ whole genome shotgun (WGS) entry which is preliminary data.</text>
</comment>
<name>A0ABS8YJ44_9BACL</name>
<evidence type="ECO:0000313" key="3">
    <source>
        <dbReference type="EMBL" id="MCE5170227.1"/>
    </source>
</evidence>
<evidence type="ECO:0000256" key="1">
    <source>
        <dbReference type="SAM" id="Phobius"/>
    </source>
</evidence>
<accession>A0ABS8YJ44</accession>
<reference evidence="3 4" key="1">
    <citation type="submission" date="2021-11" db="EMBL/GenBank/DDBJ databases">
        <title>Draft genome sequence of Paenibacillus profundus YoMME, a new Gram-positive bacteria with exoelectrogenic properties.</title>
        <authorList>
            <person name="Hubenova Y."/>
            <person name="Hubenova E."/>
            <person name="Manasiev Y."/>
            <person name="Peykov S."/>
            <person name="Mitov M."/>
        </authorList>
    </citation>
    <scope>NUCLEOTIDE SEQUENCE [LARGE SCALE GENOMIC DNA]</scope>
    <source>
        <strain evidence="3 4">YoMME</strain>
    </source>
</reference>
<feature type="domain" description="Cytochrome c assembly protein" evidence="2">
    <location>
        <begin position="68"/>
        <end position="269"/>
    </location>
</feature>
<protein>
    <submittedName>
        <fullName evidence="3">Cytochrome c biogenesis protein CcsA</fullName>
    </submittedName>
</protein>
<evidence type="ECO:0000313" key="4">
    <source>
        <dbReference type="Proteomes" id="UP001199916"/>
    </source>
</evidence>
<dbReference type="RefSeq" id="WP_233697014.1">
    <property type="nucleotide sequence ID" value="NZ_JAJNBZ010000008.1"/>
</dbReference>
<organism evidence="3 4">
    <name type="scientific">Paenibacillus profundus</name>
    <dbReference type="NCBI Taxonomy" id="1173085"/>
    <lineage>
        <taxon>Bacteria</taxon>
        <taxon>Bacillati</taxon>
        <taxon>Bacillota</taxon>
        <taxon>Bacilli</taxon>
        <taxon>Bacillales</taxon>
        <taxon>Paenibacillaceae</taxon>
        <taxon>Paenibacillus</taxon>
    </lineage>
</organism>
<feature type="transmembrane region" description="Helical" evidence="1">
    <location>
        <begin position="6"/>
        <end position="24"/>
    </location>
</feature>
<feature type="transmembrane region" description="Helical" evidence="1">
    <location>
        <begin position="93"/>
        <end position="112"/>
    </location>
</feature>
<dbReference type="PANTHER" id="PTHR38034:SF1">
    <property type="entry name" value="INNER MEMBRANE PROTEIN YPJD"/>
    <property type="match status" value="1"/>
</dbReference>
<dbReference type="Pfam" id="PF01578">
    <property type="entry name" value="Cytochrom_C_asm"/>
    <property type="match status" value="1"/>
</dbReference>
<sequence length="275" mass="31540">MVTNSWIYDAIIYTYALSLLFYFSDVVGMNRKAKRMGTGFLIFVWVLQTVFMAVRMVRHQDVPVFSSFEFMLLFSWLLVTVSLIISRFFHIEFIVFFVNLIGFALLLVNMLNDPTTPTAMKEWEMMRNLLSFHIALAACGFAALTVGAVFAGMYLFLHHKLKAKQWSDAVRRLPSLEKMERLSYGAAVIGIPLFLMSLSVAIGAVLLGNRTELLFDLKIWLTLFALILYSFYFVTRSRELSTGFRLALWNLGCYAAMVLNFSLNSLSTFHRWMGV</sequence>
<feature type="transmembrane region" description="Helical" evidence="1">
    <location>
        <begin position="246"/>
        <end position="263"/>
    </location>
</feature>
<feature type="transmembrane region" description="Helical" evidence="1">
    <location>
        <begin position="213"/>
        <end position="234"/>
    </location>
</feature>
<feature type="transmembrane region" description="Helical" evidence="1">
    <location>
        <begin position="182"/>
        <end position="207"/>
    </location>
</feature>
<dbReference type="EMBL" id="JAJNBZ010000008">
    <property type="protein sequence ID" value="MCE5170227.1"/>
    <property type="molecule type" value="Genomic_DNA"/>
</dbReference>
<dbReference type="InterPro" id="IPR002541">
    <property type="entry name" value="Cyt_c_assembly"/>
</dbReference>